<dbReference type="PANTHER" id="PTHR32083:SF0">
    <property type="entry name" value="CILIA AND FLAGELLA-ASSOCIATED PROTEIN 58"/>
    <property type="match status" value="1"/>
</dbReference>
<comment type="caution">
    <text evidence="5">The sequence shown here is derived from an EMBL/GenBank/DDBJ whole genome shotgun (WGS) entry which is preliminary data.</text>
</comment>
<feature type="coiled-coil region" evidence="2">
    <location>
        <begin position="309"/>
        <end position="616"/>
    </location>
</feature>
<dbReference type="PANTHER" id="PTHR32083">
    <property type="entry name" value="CILIA AND FLAGELLA-ASSOCIATED PROTEIN 58-RELATED"/>
    <property type="match status" value="1"/>
</dbReference>
<keyword evidence="6" id="KW-1185">Reference proteome</keyword>
<evidence type="ECO:0000256" key="3">
    <source>
        <dbReference type="SAM" id="MobiDB-lite"/>
    </source>
</evidence>
<feature type="region of interest" description="Disordered" evidence="3">
    <location>
        <begin position="837"/>
        <end position="866"/>
    </location>
</feature>
<sequence>MVMIEDSKELQVVDKSAIDDAAFEDMEEDFLEVLAQLAGDRSLEKFRTEYEKLYKALKKSHEGEKRLMGKCRELNAETVANRAKVTTSQKLSNDDTQTIAELKEEKAQATENEVMAREKEHQTREKITALKRGINDLTKKIEHGSGLSIGQEKSVNELLKTKEELTKERDVQLQEIVKLREQLAHTYAEQQKLDQERAKTDEKIAELKKDITEKNKDAEEERKKKDKVDRTLREAKLNLETRTNACKTIEDMIAAYKEDITKLEQKLKDLRVLNERSKKDYEVLTSRSHKLQHEFEQLSFVTEQLAAENTSRVNELKQKENEVDHLKKETQHVNKVREGIQKKIREIESKKAEIEGERDKLKDENNQLQSHLNEAYKKAEQDKKDIEQLTRNRDIFKKNAMKAETATRKQEELVKFHENSKKHLQQEIENFREEAKKQRKIIYQLEKERDQYIQKASDFTHQVLNDMEEVKKKEMKIFELKKKIAEAETKLKQQQNLYEAVRSDRNVYSKNLIESQAEIQEMAKKLKNMYHLISQLKEDIQSKENALIKSYFDNKKVEKDKEVLRNSLKKSKEQSRECKAFIGAQESEERKLLKIIAEADAERIRQKKELDQVISERDIIGTQFVRSKDELRQLYEKIKIQRSMLNKGETQYNQRLGDTALLKSEIRKLRGQKAVLQKKVADTDELRMETYNIQRELLRERTRCTALEEELLNPMNIHRWRKLEGSDPSTYEHIQKIHALQKRLITKNEEVEEKELLVQEKEKLYIELNHVLARQPGPEVAEQLQVYNSTLKEKNKQIKAMNQELYMYESQVSEYKYEIERIDKELLEVKKKYILQKKKEQKAQERETGISPSRSVNAEPLQNGRT</sequence>
<protein>
    <recommendedName>
        <fullName evidence="4">Cilia- and flagella-associated protein 58 central coiled coil domain-containing protein</fullName>
    </recommendedName>
</protein>
<name>A0A8B6DMR2_MYTGA</name>
<feature type="coiled-coil region" evidence="2">
    <location>
        <begin position="155"/>
        <end position="280"/>
    </location>
</feature>
<keyword evidence="1 2" id="KW-0175">Coiled coil</keyword>
<dbReference type="Pfam" id="PF21771">
    <property type="entry name" value="CFAP58_CC"/>
    <property type="match status" value="1"/>
</dbReference>
<gene>
    <name evidence="5" type="ORF">MGAL_10B020598</name>
</gene>
<dbReference type="Proteomes" id="UP000596742">
    <property type="component" value="Unassembled WGS sequence"/>
</dbReference>
<feature type="coiled-coil region" evidence="2">
    <location>
        <begin position="92"/>
        <end position="120"/>
    </location>
</feature>
<evidence type="ECO:0000313" key="6">
    <source>
        <dbReference type="Proteomes" id="UP000596742"/>
    </source>
</evidence>
<feature type="compositionally biased region" description="Basic and acidic residues" evidence="3">
    <location>
        <begin position="837"/>
        <end position="848"/>
    </location>
</feature>
<proteinExistence type="predicted"/>
<reference evidence="5" key="1">
    <citation type="submission" date="2018-11" db="EMBL/GenBank/DDBJ databases">
        <authorList>
            <person name="Alioto T."/>
            <person name="Alioto T."/>
        </authorList>
    </citation>
    <scope>NUCLEOTIDE SEQUENCE</scope>
</reference>
<evidence type="ECO:0000256" key="1">
    <source>
        <dbReference type="ARBA" id="ARBA00023054"/>
    </source>
</evidence>
<dbReference type="EMBL" id="UYJE01003642">
    <property type="protein sequence ID" value="VDI21121.1"/>
    <property type="molecule type" value="Genomic_DNA"/>
</dbReference>
<dbReference type="OrthoDB" id="264785at2759"/>
<dbReference type="AlphaFoldDB" id="A0A8B6DMR2"/>
<evidence type="ECO:0000256" key="2">
    <source>
        <dbReference type="SAM" id="Coils"/>
    </source>
</evidence>
<accession>A0A8B6DMR2</accession>
<organism evidence="5 6">
    <name type="scientific">Mytilus galloprovincialis</name>
    <name type="common">Mediterranean mussel</name>
    <dbReference type="NCBI Taxonomy" id="29158"/>
    <lineage>
        <taxon>Eukaryota</taxon>
        <taxon>Metazoa</taxon>
        <taxon>Spiralia</taxon>
        <taxon>Lophotrochozoa</taxon>
        <taxon>Mollusca</taxon>
        <taxon>Bivalvia</taxon>
        <taxon>Autobranchia</taxon>
        <taxon>Pteriomorphia</taxon>
        <taxon>Mytilida</taxon>
        <taxon>Mytiloidea</taxon>
        <taxon>Mytilidae</taxon>
        <taxon>Mytilinae</taxon>
        <taxon>Mytilus</taxon>
    </lineage>
</organism>
<evidence type="ECO:0000313" key="5">
    <source>
        <dbReference type="EMBL" id="VDI21121.1"/>
    </source>
</evidence>
<feature type="domain" description="Cilia- and flagella-associated protein 58 central coiled coil" evidence="4">
    <location>
        <begin position="376"/>
        <end position="677"/>
    </location>
</feature>
<dbReference type="InterPro" id="IPR049270">
    <property type="entry name" value="CFAP58_CC"/>
</dbReference>
<dbReference type="GO" id="GO:0005856">
    <property type="term" value="C:cytoskeleton"/>
    <property type="evidence" value="ECO:0007669"/>
    <property type="project" value="TreeGrafter"/>
</dbReference>
<feature type="coiled-coil region" evidence="2">
    <location>
        <begin position="784"/>
        <end position="832"/>
    </location>
</feature>
<evidence type="ECO:0000259" key="4">
    <source>
        <dbReference type="Pfam" id="PF21771"/>
    </source>
</evidence>